<sequence>MMRFSCSGGIEWGGRSHLSGESVPRRTCHVQADITLLLGSKVDQEVWRSLVGRVDSLERSCSDLASLASLKADEHSLDEIRATVETRLGMLDENFRASREECARQHLAFRGSMEQLRAETTAAHEDLAGHLADRVEQMGRNPIANVASLQDQYNSLRESVQRLERASQTFTTEEAFAELRVDMQALSGLVHSVLGITEEIREMYRALKGQIERIIADVAKLPASDQKDPSPTGAQLDSTLLPSLRESLQAFVLERLKEIDLRWERRLAGKADSAEVAHIVQILGEREPSGPLQDGSETAATVVPPQLSHQVSEMQAQLLEHSGSLRALREDLAAIKAATERAAALIDKKAEQGAVEEALLGVRADLSQVTALMQAKADERPIVQLVQFCEDAKVTQDKLQEDVGALQEAAGQASAAIQALTGEVMGMHQELRDCATGAQIQELLLGKVDTGVHDAAQKDMRETFKRFQEAVRQLLQRSLHTEIPISSSLLGVGLP</sequence>
<keyword evidence="2" id="KW-1185">Reference proteome</keyword>
<comment type="caution">
    <text evidence="1">The sequence shown here is derived from an EMBL/GenBank/DDBJ whole genome shotgun (WGS) entry which is preliminary data.</text>
</comment>
<gene>
    <name evidence="1" type="ORF">PAPYR_12602</name>
</gene>
<organism evidence="1 2">
    <name type="scientific">Paratrimastix pyriformis</name>
    <dbReference type="NCBI Taxonomy" id="342808"/>
    <lineage>
        <taxon>Eukaryota</taxon>
        <taxon>Metamonada</taxon>
        <taxon>Preaxostyla</taxon>
        <taxon>Paratrimastigidae</taxon>
        <taxon>Paratrimastix</taxon>
    </lineage>
</organism>
<dbReference type="EMBL" id="JAPMOS010000324">
    <property type="protein sequence ID" value="KAJ4453046.1"/>
    <property type="molecule type" value="Genomic_DNA"/>
</dbReference>
<evidence type="ECO:0000313" key="2">
    <source>
        <dbReference type="Proteomes" id="UP001141327"/>
    </source>
</evidence>
<proteinExistence type="predicted"/>
<evidence type="ECO:0000313" key="1">
    <source>
        <dbReference type="EMBL" id="KAJ4453046.1"/>
    </source>
</evidence>
<dbReference type="Proteomes" id="UP001141327">
    <property type="component" value="Unassembled WGS sequence"/>
</dbReference>
<reference evidence="1" key="1">
    <citation type="journal article" date="2022" name="bioRxiv">
        <title>Genomics of Preaxostyla Flagellates Illuminates Evolutionary Transitions and the Path Towards Mitochondrial Loss.</title>
        <authorList>
            <person name="Novak L.V.F."/>
            <person name="Treitli S.C."/>
            <person name="Pyrih J."/>
            <person name="Halakuc P."/>
            <person name="Pipaliya S.V."/>
            <person name="Vacek V."/>
            <person name="Brzon O."/>
            <person name="Soukal P."/>
            <person name="Eme L."/>
            <person name="Dacks J.B."/>
            <person name="Karnkowska A."/>
            <person name="Elias M."/>
            <person name="Hampl V."/>
        </authorList>
    </citation>
    <scope>NUCLEOTIDE SEQUENCE</scope>
    <source>
        <strain evidence="1">RCP-MX</strain>
    </source>
</reference>
<accession>A0ABQ8U5E6</accession>
<protein>
    <submittedName>
        <fullName evidence="1">Uncharacterized protein</fullName>
    </submittedName>
</protein>
<name>A0ABQ8U5E6_9EUKA</name>